<organism evidence="3">
    <name type="scientific">Dunaliella tertiolecta</name>
    <name type="common">Green alga</name>
    <dbReference type="NCBI Taxonomy" id="3047"/>
    <lineage>
        <taxon>Eukaryota</taxon>
        <taxon>Viridiplantae</taxon>
        <taxon>Chlorophyta</taxon>
        <taxon>core chlorophytes</taxon>
        <taxon>Chlorophyceae</taxon>
        <taxon>CS clade</taxon>
        <taxon>Chlamydomonadales</taxon>
        <taxon>Dunaliellaceae</taxon>
        <taxon>Dunaliella</taxon>
    </lineage>
</organism>
<sequence length="183" mass="19710">MASGTGAIPTKSERKTFETHSSTPQNVGPGSYQLRDSQTSLVPAPAPFYSSLNKTLMDNNTTSAVTPGPGAYQIGKSLDALQRKQSYPLGFSSVFASSVDRLPDDKSSKGKPGPGQYQEGNAWIKHGSHRYQAPPSPQRVHYKRNPSAPSIPARNQSYGYEDTGLGELVQQRPTEPITSGMGR</sequence>
<dbReference type="InterPro" id="IPR010736">
    <property type="entry name" value="SHIPPO-rpt"/>
</dbReference>
<proteinExistence type="predicted"/>
<accession>A0A6S8JIR8</accession>
<dbReference type="EMBL" id="HBIP01017211">
    <property type="protein sequence ID" value="CAE0495051.1"/>
    <property type="molecule type" value="Transcribed_RNA"/>
</dbReference>
<dbReference type="EMBL" id="HBIP01017212">
    <property type="protein sequence ID" value="CAE0495052.1"/>
    <property type="molecule type" value="Transcribed_RNA"/>
</dbReference>
<protein>
    <submittedName>
        <fullName evidence="3">Uncharacterized protein</fullName>
    </submittedName>
</protein>
<evidence type="ECO:0000313" key="3">
    <source>
        <dbReference type="EMBL" id="CAE0495052.1"/>
    </source>
</evidence>
<gene>
    <name evidence="2" type="ORF">DTER00134_LOCUS10124</name>
    <name evidence="3" type="ORF">DTER00134_LOCUS10125</name>
</gene>
<name>A0A6S8JIR8_DUNTE</name>
<reference evidence="3" key="1">
    <citation type="submission" date="2021-01" db="EMBL/GenBank/DDBJ databases">
        <authorList>
            <person name="Corre E."/>
            <person name="Pelletier E."/>
            <person name="Niang G."/>
            <person name="Scheremetjew M."/>
            <person name="Finn R."/>
            <person name="Kale V."/>
            <person name="Holt S."/>
            <person name="Cochrane G."/>
            <person name="Meng A."/>
            <person name="Brown T."/>
            <person name="Cohen L."/>
        </authorList>
    </citation>
    <scope>NUCLEOTIDE SEQUENCE</scope>
    <source>
        <strain evidence="3">CCMP1320</strain>
    </source>
</reference>
<feature type="region of interest" description="Disordered" evidence="1">
    <location>
        <begin position="1"/>
        <end position="37"/>
    </location>
</feature>
<dbReference type="AlphaFoldDB" id="A0A6S8JIR8"/>
<dbReference type="Pfam" id="PF07004">
    <property type="entry name" value="SHIPPO-rpt"/>
    <property type="match status" value="2"/>
</dbReference>
<evidence type="ECO:0000313" key="2">
    <source>
        <dbReference type="EMBL" id="CAE0495051.1"/>
    </source>
</evidence>
<feature type="compositionally biased region" description="Polar residues" evidence="1">
    <location>
        <begin position="19"/>
        <end position="37"/>
    </location>
</feature>
<feature type="region of interest" description="Disordered" evidence="1">
    <location>
        <begin position="95"/>
        <end position="183"/>
    </location>
</feature>
<evidence type="ECO:0000256" key="1">
    <source>
        <dbReference type="SAM" id="MobiDB-lite"/>
    </source>
</evidence>